<dbReference type="SUPFAM" id="SSF51735">
    <property type="entry name" value="NAD(P)-binding Rossmann-fold domains"/>
    <property type="match status" value="1"/>
</dbReference>
<dbReference type="HOGENOM" id="CLU_044876_0_0_1"/>
<reference evidence="6" key="2">
    <citation type="journal article" date="2014" name="PLoS ONE">
        <title>Genome and Transcriptome Analysis of the Fungal Pathogen Fusarium oxysporum f. sp. cubense Causing Banana Vascular Wilt Disease.</title>
        <authorList>
            <person name="Guo L."/>
            <person name="Han L."/>
            <person name="Yang L."/>
            <person name="Zeng H."/>
            <person name="Fan D."/>
            <person name="Zhu Y."/>
            <person name="Feng Y."/>
            <person name="Wang G."/>
            <person name="Peng C."/>
            <person name="Jiang X."/>
            <person name="Zhou D."/>
            <person name="Ni P."/>
            <person name="Liang C."/>
            <person name="Liu L."/>
            <person name="Wang J."/>
            <person name="Mao C."/>
            <person name="Fang X."/>
            <person name="Peng M."/>
            <person name="Huang J."/>
        </authorList>
    </citation>
    <scope>NUCLEOTIDE SEQUENCE [LARGE SCALE GENOMIC DNA]</scope>
    <source>
        <strain evidence="6">race 4</strain>
    </source>
</reference>
<evidence type="ECO:0000256" key="2">
    <source>
        <dbReference type="ARBA" id="ARBA00022857"/>
    </source>
</evidence>
<comment type="similarity">
    <text evidence="1">Belongs to the NmrA-type oxidoreductase family. Isoflavone reductase subfamily.</text>
</comment>
<dbReference type="InterPro" id="IPR008030">
    <property type="entry name" value="NmrA-like"/>
</dbReference>
<dbReference type="Pfam" id="PF05368">
    <property type="entry name" value="NmrA"/>
    <property type="match status" value="1"/>
</dbReference>
<reference evidence="6" key="1">
    <citation type="submission" date="2012-09" db="EMBL/GenBank/DDBJ databases">
        <title>Genome sequencing and comparative transcriptomics of race 1 and race 4 of banana pathogen: Fusarium oxysporum f. sp. cubense.</title>
        <authorList>
            <person name="Fang X."/>
            <person name="Huang J."/>
        </authorList>
    </citation>
    <scope>NUCLEOTIDE SEQUENCE [LARGE SCALE GENOMIC DNA]</scope>
    <source>
        <strain evidence="6">race 4</strain>
    </source>
</reference>
<evidence type="ECO:0000313" key="6">
    <source>
        <dbReference type="Proteomes" id="UP000016929"/>
    </source>
</evidence>
<proteinExistence type="inferred from homology"/>
<name>N1S8N0_FUSC4</name>
<dbReference type="Gene3D" id="3.90.25.10">
    <property type="entry name" value="UDP-galactose 4-epimerase, domain 1"/>
    <property type="match status" value="1"/>
</dbReference>
<dbReference type="PANTHER" id="PTHR47706">
    <property type="entry name" value="NMRA-LIKE FAMILY PROTEIN"/>
    <property type="match status" value="1"/>
</dbReference>
<gene>
    <name evidence="5" type="ORF">FOC4_g10002004</name>
</gene>
<dbReference type="PANTHER" id="PTHR47706:SF4">
    <property type="entry name" value="NMRA-LIKE DOMAIN-CONTAINING PROTEIN"/>
    <property type="match status" value="1"/>
</dbReference>
<dbReference type="GO" id="GO:0016491">
    <property type="term" value="F:oxidoreductase activity"/>
    <property type="evidence" value="ECO:0007669"/>
    <property type="project" value="UniProtKB-KW"/>
</dbReference>
<evidence type="ECO:0000256" key="1">
    <source>
        <dbReference type="ARBA" id="ARBA00005725"/>
    </source>
</evidence>
<feature type="domain" description="NmrA-like" evidence="4">
    <location>
        <begin position="2"/>
        <end position="284"/>
    </location>
</feature>
<keyword evidence="6" id="KW-1185">Reference proteome</keyword>
<dbReference type="InterPro" id="IPR036291">
    <property type="entry name" value="NAD(P)-bd_dom_sf"/>
</dbReference>
<protein>
    <recommendedName>
        <fullName evidence="4">NmrA-like domain-containing protein</fullName>
    </recommendedName>
</protein>
<evidence type="ECO:0000313" key="5">
    <source>
        <dbReference type="EMBL" id="EMT74046.1"/>
    </source>
</evidence>
<sequence>MSSIVAVAGGSRGLGRAIVEAILADNKHHVFILSRQTSEEGENEIGARFLQVDYSDIDNIKTLLEYHKIDTVISALSAKAIGLYEMNLAVASEKSNVTTRYIPSIWGIKYPARQVVVSPLPFGPPKAAVMDFLKTTDLEYSAWYTGFFIDYYVSPPLKSHLDDWTVFIDIANRTAALPGSGDVPVAMSYTMDVAKFVAGSLSLSKWEGETLIYNDKLTMNQYVQAVEEVRGEKIQLTYDSLDLLKSGKITELPSHPPMYEFVPKDVIQSFLSAFGILFETGEFDLREGYHVQDGLPSLKLQSFRDLLTQGQGEI</sequence>
<dbReference type="Gene3D" id="3.40.50.720">
    <property type="entry name" value="NAD(P)-binding Rossmann-like Domain"/>
    <property type="match status" value="1"/>
</dbReference>
<keyword evidence="3" id="KW-0560">Oxidoreductase</keyword>
<dbReference type="InterPro" id="IPR051609">
    <property type="entry name" value="NmrA/Isoflavone_reductase-like"/>
</dbReference>
<dbReference type="PRINTS" id="PR00081">
    <property type="entry name" value="GDHRDH"/>
</dbReference>
<evidence type="ECO:0000256" key="3">
    <source>
        <dbReference type="ARBA" id="ARBA00023002"/>
    </source>
</evidence>
<organism evidence="5 6">
    <name type="scientific">Fusarium oxysporum f. sp. cubense (strain race 4)</name>
    <name type="common">Panama disease fungus</name>
    <dbReference type="NCBI Taxonomy" id="2502994"/>
    <lineage>
        <taxon>Eukaryota</taxon>
        <taxon>Fungi</taxon>
        <taxon>Dikarya</taxon>
        <taxon>Ascomycota</taxon>
        <taxon>Pezizomycotina</taxon>
        <taxon>Sordariomycetes</taxon>
        <taxon>Hypocreomycetidae</taxon>
        <taxon>Hypocreales</taxon>
        <taxon>Nectriaceae</taxon>
        <taxon>Fusarium</taxon>
        <taxon>Fusarium oxysporum species complex</taxon>
    </lineage>
</organism>
<accession>N1S8N0</accession>
<dbReference type="OrthoDB" id="419598at2759"/>
<dbReference type="InterPro" id="IPR002347">
    <property type="entry name" value="SDR_fam"/>
</dbReference>
<keyword evidence="2" id="KW-0521">NADP</keyword>
<dbReference type="AlphaFoldDB" id="N1S8N0"/>
<dbReference type="EMBL" id="KB726218">
    <property type="protein sequence ID" value="EMT74046.1"/>
    <property type="molecule type" value="Genomic_DNA"/>
</dbReference>
<dbReference type="Proteomes" id="UP000016929">
    <property type="component" value="Unassembled WGS sequence"/>
</dbReference>
<evidence type="ECO:0000259" key="4">
    <source>
        <dbReference type="Pfam" id="PF05368"/>
    </source>
</evidence>